<name>A4TGH0_MYCGI</name>
<protein>
    <submittedName>
        <fullName evidence="2">Uncharacterized protein</fullName>
    </submittedName>
</protein>
<accession>A4TGH0</accession>
<dbReference type="AlphaFoldDB" id="A4TGH0"/>
<evidence type="ECO:0000256" key="1">
    <source>
        <dbReference type="SAM" id="Phobius"/>
    </source>
</evidence>
<proteinExistence type="predicted"/>
<dbReference type="EMBL" id="CP000657">
    <property type="protein sequence ID" value="ABP47771.1"/>
    <property type="molecule type" value="Genomic_DNA"/>
</dbReference>
<keyword evidence="1" id="KW-0472">Membrane</keyword>
<keyword evidence="2" id="KW-0614">Plasmid</keyword>
<geneLocation type="plasmid" evidence="2">
    <name>pMFLV01</name>
</geneLocation>
<dbReference type="HOGENOM" id="CLU_170289_0_0_11"/>
<feature type="transmembrane region" description="Helical" evidence="1">
    <location>
        <begin position="49"/>
        <end position="77"/>
    </location>
</feature>
<dbReference type="KEGG" id="mgi:Mflv_5308"/>
<sequence>MPPRRDSGTRDPGLERIFIKPSSIRYSTARVWNAKEVTPMTWWNEAGALWGWAGCLLAMMMLVAFWGAVIAALAALLGGKTPQRRQDIEIQRDAPLPGLTAADCVATTNPPQRP</sequence>
<gene>
    <name evidence="2" type="ordered locus">Mflv_5308</name>
</gene>
<evidence type="ECO:0000313" key="2">
    <source>
        <dbReference type="EMBL" id="ABP47771.1"/>
    </source>
</evidence>
<reference evidence="2" key="1">
    <citation type="submission" date="2007-04" db="EMBL/GenBank/DDBJ databases">
        <title>Complete sequence of plasmid1 pMFLV01 of Mycobacterium gilvum PYR-GCK.</title>
        <authorList>
            <consortium name="US DOE Joint Genome Institute"/>
            <person name="Copeland A."/>
            <person name="Lucas S."/>
            <person name="Lapidus A."/>
            <person name="Barry K."/>
            <person name="Detter J.C."/>
            <person name="Glavina del Rio T."/>
            <person name="Hammon N."/>
            <person name="Israni S."/>
            <person name="Dalin E."/>
            <person name="Tice H."/>
            <person name="Pitluck S."/>
            <person name="Chain P."/>
            <person name="Malfatti S."/>
            <person name="Shin M."/>
            <person name="Vergez L."/>
            <person name="Schmutz J."/>
            <person name="Larimer F."/>
            <person name="Land M."/>
            <person name="Hauser L."/>
            <person name="Kyrpides N."/>
            <person name="Mikhailova N."/>
            <person name="Miller C."/>
            <person name="Richardson P."/>
        </authorList>
    </citation>
    <scope>NUCLEOTIDE SEQUENCE</scope>
    <source>
        <strain evidence="2">PYR-GCK</strain>
        <plasmid evidence="2">pMFLV01</plasmid>
    </source>
</reference>
<keyword evidence="1" id="KW-1133">Transmembrane helix</keyword>
<keyword evidence="1" id="KW-0812">Transmembrane</keyword>
<organism evidence="2">
    <name type="scientific">Mycolicibacterium gilvum (strain PYR-GCK)</name>
    <name type="common">Mycobacterium gilvum (strain PYR-GCK)</name>
    <dbReference type="NCBI Taxonomy" id="350054"/>
    <lineage>
        <taxon>Bacteria</taxon>
        <taxon>Bacillati</taxon>
        <taxon>Actinomycetota</taxon>
        <taxon>Actinomycetes</taxon>
        <taxon>Mycobacteriales</taxon>
        <taxon>Mycobacteriaceae</taxon>
        <taxon>Mycolicibacterium</taxon>
    </lineage>
</organism>